<evidence type="ECO:0000313" key="5">
    <source>
        <dbReference type="EMBL" id="CAF0866082.1"/>
    </source>
</evidence>
<dbReference type="InterPro" id="IPR033979">
    <property type="entry name" value="MINDY_domain"/>
</dbReference>
<dbReference type="GO" id="GO:0071108">
    <property type="term" value="P:protein K48-linked deubiquitination"/>
    <property type="evidence" value="ECO:0007669"/>
    <property type="project" value="TreeGrafter"/>
</dbReference>
<keyword evidence="6" id="KW-1185">Reference proteome</keyword>
<sequence length="383" mass="43930">MTNEENVSENNDLESSSKIIKNLVHDLVDQIAYSTEESQSDQKQEEIPVQAPSVTTRNENNYYSVKWINFHHQKIPIILQNINGPCPLISICNVLLLRDQIHLSQNIEIISNESLVQKLADALFNIFVPRLQQTASNAGINYEQNVNDALSIFDKLQYGLDVNVKFSGCSDFEYTKEMDIFDLFSINLYHGWLIDPQQKELFQSLADKSYNQLVEISVSNDSENNHEKTVMKLLAEDFLKSTASQLTFYGLSSLYSSLKPHELAIFFRNNHFSTIYRHPENKCLYTLVTDNGYLNHKEIVWETLDGIEGAGNFCDSNFKLIDGEPKVQQPQSQSNNDYLLALSLQQQEEQQQQRQQSLPRSSSERSSNRQQSPKKKDKGCILM</sequence>
<comment type="catalytic activity">
    <reaction evidence="2">
        <text>Thiol-dependent hydrolysis of ester, thioester, amide, peptide and isopeptide bonds formed by the C-terminal Gly of ubiquitin (a 76-residue protein attached to proteins as an intracellular targeting signal).</text>
        <dbReference type="EC" id="3.4.19.12"/>
    </reaction>
</comment>
<protein>
    <recommendedName>
        <fullName evidence="2">Ubiquitin carboxyl-terminal hydrolase</fullName>
        <ecNumber evidence="2">3.4.19.12</ecNumber>
    </recommendedName>
</protein>
<dbReference type="InterPro" id="IPR007518">
    <property type="entry name" value="MINDY"/>
</dbReference>
<evidence type="ECO:0000259" key="4">
    <source>
        <dbReference type="Pfam" id="PF04424"/>
    </source>
</evidence>
<feature type="region of interest" description="Disordered" evidence="3">
    <location>
        <begin position="342"/>
        <end position="383"/>
    </location>
</feature>
<comment type="similarity">
    <text evidence="1 2">Belongs to the MINDY deubiquitinase family. FAM63 subfamily.</text>
</comment>
<dbReference type="GO" id="GO:0071944">
    <property type="term" value="C:cell periphery"/>
    <property type="evidence" value="ECO:0007669"/>
    <property type="project" value="TreeGrafter"/>
</dbReference>
<comment type="function">
    <text evidence="2">Hydrolase that can specifically remove 'Lys-48'-linked conjugated ubiquitin from proteins. Has exodeubiquitinase activity and has a preference for long polyubiquitin chains. May play a regulatory role at the level of protein turnover.</text>
</comment>
<accession>A0A813X868</accession>
<dbReference type="GO" id="GO:0006508">
    <property type="term" value="P:proteolysis"/>
    <property type="evidence" value="ECO:0007669"/>
    <property type="project" value="UniProtKB-KW"/>
</dbReference>
<dbReference type="GO" id="GO:0016807">
    <property type="term" value="F:cysteine-type carboxypeptidase activity"/>
    <property type="evidence" value="ECO:0007669"/>
    <property type="project" value="TreeGrafter"/>
</dbReference>
<organism evidence="5 6">
    <name type="scientific">Brachionus calyciflorus</name>
    <dbReference type="NCBI Taxonomy" id="104777"/>
    <lineage>
        <taxon>Eukaryota</taxon>
        <taxon>Metazoa</taxon>
        <taxon>Spiralia</taxon>
        <taxon>Gnathifera</taxon>
        <taxon>Rotifera</taxon>
        <taxon>Eurotatoria</taxon>
        <taxon>Monogononta</taxon>
        <taxon>Pseudotrocha</taxon>
        <taxon>Ploima</taxon>
        <taxon>Brachionidae</taxon>
        <taxon>Brachionus</taxon>
    </lineage>
</organism>
<name>A0A813X868_9BILA</name>
<dbReference type="AlphaFoldDB" id="A0A813X868"/>
<dbReference type="GO" id="GO:0004843">
    <property type="term" value="F:cysteine-type deubiquitinase activity"/>
    <property type="evidence" value="ECO:0007669"/>
    <property type="project" value="UniProtKB-UniRule"/>
</dbReference>
<evidence type="ECO:0000256" key="3">
    <source>
        <dbReference type="SAM" id="MobiDB-lite"/>
    </source>
</evidence>
<dbReference type="OrthoDB" id="10261212at2759"/>
<dbReference type="PANTHER" id="PTHR18063:SF6">
    <property type="entry name" value="UBIQUITIN CARBOXYL-TERMINAL HYDROLASE"/>
    <property type="match status" value="1"/>
</dbReference>
<comment type="caution">
    <text evidence="5">The sequence shown here is derived from an EMBL/GenBank/DDBJ whole genome shotgun (WGS) entry which is preliminary data.</text>
</comment>
<evidence type="ECO:0000256" key="2">
    <source>
        <dbReference type="RuleBase" id="RU367139"/>
    </source>
</evidence>
<keyword evidence="2" id="KW-0788">Thiol protease</keyword>
<dbReference type="GO" id="GO:1990380">
    <property type="term" value="F:K48-linked deubiquitinase activity"/>
    <property type="evidence" value="ECO:0007669"/>
    <property type="project" value="UniProtKB-UniRule"/>
</dbReference>
<dbReference type="PANTHER" id="PTHR18063">
    <property type="entry name" value="NF-E2 INDUCIBLE PROTEIN"/>
    <property type="match status" value="1"/>
</dbReference>
<gene>
    <name evidence="5" type="ORF">OXX778_LOCUS9688</name>
</gene>
<dbReference type="Proteomes" id="UP000663879">
    <property type="component" value="Unassembled WGS sequence"/>
</dbReference>
<evidence type="ECO:0000256" key="1">
    <source>
        <dbReference type="ARBA" id="ARBA00006616"/>
    </source>
</evidence>
<dbReference type="GO" id="GO:0005829">
    <property type="term" value="C:cytosol"/>
    <property type="evidence" value="ECO:0007669"/>
    <property type="project" value="TreeGrafter"/>
</dbReference>
<dbReference type="GO" id="GO:0140934">
    <property type="term" value="F:histone deubiquitinase activity"/>
    <property type="evidence" value="ECO:0007669"/>
    <property type="project" value="UniProtKB-UniRule"/>
</dbReference>
<evidence type="ECO:0000313" key="6">
    <source>
        <dbReference type="Proteomes" id="UP000663879"/>
    </source>
</evidence>
<dbReference type="Pfam" id="PF04424">
    <property type="entry name" value="MINDY_DUB"/>
    <property type="match status" value="1"/>
</dbReference>
<keyword evidence="2" id="KW-0378">Hydrolase</keyword>
<keyword evidence="2" id="KW-0833">Ubl conjugation pathway</keyword>
<feature type="compositionally biased region" description="Low complexity" evidence="3">
    <location>
        <begin position="342"/>
        <end position="361"/>
    </location>
</feature>
<feature type="domain" description="MINDY deubiquitinase" evidence="4">
    <location>
        <begin position="62"/>
        <end position="318"/>
    </location>
</feature>
<dbReference type="GO" id="GO:0036435">
    <property type="term" value="F:K48-linked polyubiquitin modification-dependent protein binding"/>
    <property type="evidence" value="ECO:0007669"/>
    <property type="project" value="UniProtKB-UniRule"/>
</dbReference>
<reference evidence="5" key="1">
    <citation type="submission" date="2021-02" db="EMBL/GenBank/DDBJ databases">
        <authorList>
            <person name="Nowell W R."/>
        </authorList>
    </citation>
    <scope>NUCLEOTIDE SEQUENCE</scope>
    <source>
        <strain evidence="5">Ploen Becks lab</strain>
    </source>
</reference>
<dbReference type="EMBL" id="CAJNOC010001452">
    <property type="protein sequence ID" value="CAF0866082.1"/>
    <property type="molecule type" value="Genomic_DNA"/>
</dbReference>
<proteinExistence type="inferred from homology"/>
<dbReference type="EC" id="3.4.19.12" evidence="2"/>
<keyword evidence="2" id="KW-0645">Protease</keyword>